<keyword evidence="4 7" id="KW-0238">DNA-binding</keyword>
<feature type="domain" description="Response regulatory" evidence="8">
    <location>
        <begin position="2"/>
        <end position="116"/>
    </location>
</feature>
<evidence type="ECO:0000259" key="9">
    <source>
        <dbReference type="PROSITE" id="PS51755"/>
    </source>
</evidence>
<dbReference type="Proteomes" id="UP000034140">
    <property type="component" value="Unassembled WGS sequence"/>
</dbReference>
<dbReference type="PANTHER" id="PTHR48111:SF1">
    <property type="entry name" value="TWO-COMPONENT RESPONSE REGULATOR ORR33"/>
    <property type="match status" value="1"/>
</dbReference>
<name>A0A0G0DG74_9BACT</name>
<dbReference type="Pfam" id="PF00072">
    <property type="entry name" value="Response_reg"/>
    <property type="match status" value="1"/>
</dbReference>
<dbReference type="SMART" id="SM00448">
    <property type="entry name" value="REC"/>
    <property type="match status" value="1"/>
</dbReference>
<keyword evidence="5" id="KW-0804">Transcription</keyword>
<evidence type="ECO:0000313" key="11">
    <source>
        <dbReference type="Proteomes" id="UP000034140"/>
    </source>
</evidence>
<dbReference type="SUPFAM" id="SSF52172">
    <property type="entry name" value="CheY-like"/>
    <property type="match status" value="1"/>
</dbReference>
<reference evidence="10 11" key="1">
    <citation type="journal article" date="2015" name="Nature">
        <title>rRNA introns, odd ribosomes, and small enigmatic genomes across a large radiation of phyla.</title>
        <authorList>
            <person name="Brown C.T."/>
            <person name="Hug L.A."/>
            <person name="Thomas B.C."/>
            <person name="Sharon I."/>
            <person name="Castelle C.J."/>
            <person name="Singh A."/>
            <person name="Wilkins M.J."/>
            <person name="Williams K.H."/>
            <person name="Banfield J.F."/>
        </authorList>
    </citation>
    <scope>NUCLEOTIDE SEQUENCE [LARGE SCALE GENOMIC DNA]</scope>
</reference>
<dbReference type="GO" id="GO:0032993">
    <property type="term" value="C:protein-DNA complex"/>
    <property type="evidence" value="ECO:0007669"/>
    <property type="project" value="TreeGrafter"/>
</dbReference>
<evidence type="ECO:0000256" key="6">
    <source>
        <dbReference type="PROSITE-ProRule" id="PRU00169"/>
    </source>
</evidence>
<dbReference type="InterPro" id="IPR036388">
    <property type="entry name" value="WH-like_DNA-bd_sf"/>
</dbReference>
<dbReference type="InterPro" id="IPR001867">
    <property type="entry name" value="OmpR/PhoB-type_DNA-bd"/>
</dbReference>
<evidence type="ECO:0000256" key="2">
    <source>
        <dbReference type="ARBA" id="ARBA00023012"/>
    </source>
</evidence>
<organism evidence="10 11">
    <name type="scientific">candidate division WS6 bacterium GW2011_GWC1_36_11</name>
    <dbReference type="NCBI Taxonomy" id="1619090"/>
    <lineage>
        <taxon>Bacteria</taxon>
        <taxon>Candidatus Dojkabacteria</taxon>
    </lineage>
</organism>
<dbReference type="GO" id="GO:0006355">
    <property type="term" value="P:regulation of DNA-templated transcription"/>
    <property type="evidence" value="ECO:0007669"/>
    <property type="project" value="InterPro"/>
</dbReference>
<evidence type="ECO:0000256" key="3">
    <source>
        <dbReference type="ARBA" id="ARBA00023015"/>
    </source>
</evidence>
<dbReference type="AlphaFoldDB" id="A0A0G0DG74"/>
<dbReference type="GO" id="GO:0000976">
    <property type="term" value="F:transcription cis-regulatory region binding"/>
    <property type="evidence" value="ECO:0007669"/>
    <property type="project" value="TreeGrafter"/>
</dbReference>
<evidence type="ECO:0000313" key="10">
    <source>
        <dbReference type="EMBL" id="KKP92413.1"/>
    </source>
</evidence>
<dbReference type="Gene3D" id="3.40.50.2300">
    <property type="match status" value="1"/>
</dbReference>
<feature type="DNA-binding region" description="OmpR/PhoB-type" evidence="7">
    <location>
        <begin position="124"/>
        <end position="222"/>
    </location>
</feature>
<accession>A0A0G0DG74</accession>
<evidence type="ECO:0000256" key="1">
    <source>
        <dbReference type="ARBA" id="ARBA00022553"/>
    </source>
</evidence>
<dbReference type="GO" id="GO:0000156">
    <property type="term" value="F:phosphorelay response regulator activity"/>
    <property type="evidence" value="ECO:0007669"/>
    <property type="project" value="TreeGrafter"/>
</dbReference>
<dbReference type="PROSITE" id="PS50110">
    <property type="entry name" value="RESPONSE_REGULATORY"/>
    <property type="match status" value="1"/>
</dbReference>
<dbReference type="Gene3D" id="6.10.250.690">
    <property type="match status" value="1"/>
</dbReference>
<keyword evidence="2" id="KW-0902">Two-component regulatory system</keyword>
<dbReference type="InterPro" id="IPR011006">
    <property type="entry name" value="CheY-like_superfamily"/>
</dbReference>
<dbReference type="EMBL" id="LBRE01000014">
    <property type="protein sequence ID" value="KKP92413.1"/>
    <property type="molecule type" value="Genomic_DNA"/>
</dbReference>
<dbReference type="Gene3D" id="1.10.10.10">
    <property type="entry name" value="Winged helix-like DNA-binding domain superfamily/Winged helix DNA-binding domain"/>
    <property type="match status" value="1"/>
</dbReference>
<feature type="domain" description="OmpR/PhoB-type" evidence="9">
    <location>
        <begin position="124"/>
        <end position="222"/>
    </location>
</feature>
<evidence type="ECO:0000256" key="4">
    <source>
        <dbReference type="ARBA" id="ARBA00023125"/>
    </source>
</evidence>
<evidence type="ECO:0000256" key="7">
    <source>
        <dbReference type="PROSITE-ProRule" id="PRU01091"/>
    </source>
</evidence>
<feature type="modified residue" description="4-aspartylphosphate" evidence="6">
    <location>
        <position position="51"/>
    </location>
</feature>
<dbReference type="InterPro" id="IPR001789">
    <property type="entry name" value="Sig_transdc_resp-reg_receiver"/>
</dbReference>
<dbReference type="PANTHER" id="PTHR48111">
    <property type="entry name" value="REGULATOR OF RPOS"/>
    <property type="match status" value="1"/>
</dbReference>
<comment type="caution">
    <text evidence="10">The sequence shown here is derived from an EMBL/GenBank/DDBJ whole genome shotgun (WGS) entry which is preliminary data.</text>
</comment>
<dbReference type="InterPro" id="IPR039420">
    <property type="entry name" value="WalR-like"/>
</dbReference>
<protein>
    <submittedName>
        <fullName evidence="10">DNA-binding response regulator</fullName>
    </submittedName>
</protein>
<proteinExistence type="predicted"/>
<evidence type="ECO:0000259" key="8">
    <source>
        <dbReference type="PROSITE" id="PS50110"/>
    </source>
</evidence>
<sequence length="222" mass="25437">MKLLLVEDEESLRRPVKYFLERNNFTVDEAGDGQEALDMVGTNEYDCILLDLNLPEVDGIEVAKKIREGKNLVPIIMVTARSQVYDKLKGFTQGADDYVTKPFDLKELVARINAVIKRSSTNKEENLTFGDNTVFPERNLVIDNKKGKEISLSNKEMGVLQYLLRSKGEIISSEMLLEHVWDREIDMFSETVKTHIKTLRKKVDPTKKYIKTVRGKGYCINC</sequence>
<dbReference type="Pfam" id="PF00486">
    <property type="entry name" value="Trans_reg_C"/>
    <property type="match status" value="1"/>
</dbReference>
<evidence type="ECO:0000256" key="5">
    <source>
        <dbReference type="ARBA" id="ARBA00023163"/>
    </source>
</evidence>
<gene>
    <name evidence="10" type="ORF">UR96_C0014G0012</name>
</gene>
<dbReference type="CDD" id="cd00383">
    <property type="entry name" value="trans_reg_C"/>
    <property type="match status" value="1"/>
</dbReference>
<dbReference type="PROSITE" id="PS51755">
    <property type="entry name" value="OMPR_PHOB"/>
    <property type="match status" value="1"/>
</dbReference>
<dbReference type="SMART" id="SM00862">
    <property type="entry name" value="Trans_reg_C"/>
    <property type="match status" value="1"/>
</dbReference>
<keyword evidence="3" id="KW-0805">Transcription regulation</keyword>
<keyword evidence="1 6" id="KW-0597">Phosphoprotein</keyword>
<dbReference type="FunFam" id="3.40.50.2300:FF:000001">
    <property type="entry name" value="DNA-binding response regulator PhoB"/>
    <property type="match status" value="1"/>
</dbReference>
<dbReference type="GO" id="GO:0005829">
    <property type="term" value="C:cytosol"/>
    <property type="evidence" value="ECO:0007669"/>
    <property type="project" value="TreeGrafter"/>
</dbReference>